<dbReference type="OrthoDB" id="545125at2"/>
<evidence type="ECO:0000313" key="7">
    <source>
        <dbReference type="EMBL" id="ORW18714.1"/>
    </source>
</evidence>
<dbReference type="PANTHER" id="PTHR42973">
    <property type="entry name" value="BINDING OXIDOREDUCTASE, PUTATIVE (AFU_ORTHOLOGUE AFUA_1G17690)-RELATED"/>
    <property type="match status" value="1"/>
</dbReference>
<dbReference type="Gene3D" id="3.30.465.10">
    <property type="match status" value="1"/>
</dbReference>
<comment type="cofactor">
    <cofactor evidence="1">
        <name>FAD</name>
        <dbReference type="ChEBI" id="CHEBI:57692"/>
    </cofactor>
</comment>
<evidence type="ECO:0000256" key="3">
    <source>
        <dbReference type="ARBA" id="ARBA00022630"/>
    </source>
</evidence>
<dbReference type="InterPro" id="IPR050416">
    <property type="entry name" value="FAD-linked_Oxidoreductase"/>
</dbReference>
<evidence type="ECO:0000259" key="6">
    <source>
        <dbReference type="PROSITE" id="PS51387"/>
    </source>
</evidence>
<keyword evidence="8" id="KW-1185">Reference proteome</keyword>
<accession>A0A1X1Z5Y6</accession>
<dbReference type="Gene3D" id="3.40.462.20">
    <property type="match status" value="1"/>
</dbReference>
<protein>
    <submittedName>
        <fullName evidence="7">Oxidoreductase</fullName>
    </submittedName>
</protein>
<dbReference type="RefSeq" id="WP_085080511.1">
    <property type="nucleotide sequence ID" value="NZ_JACKRZ010000287.1"/>
</dbReference>
<evidence type="ECO:0000256" key="4">
    <source>
        <dbReference type="ARBA" id="ARBA00022827"/>
    </source>
</evidence>
<proteinExistence type="inferred from homology"/>
<dbReference type="GO" id="GO:0016491">
    <property type="term" value="F:oxidoreductase activity"/>
    <property type="evidence" value="ECO:0007669"/>
    <property type="project" value="UniProtKB-KW"/>
</dbReference>
<dbReference type="Pfam" id="PF01565">
    <property type="entry name" value="FAD_binding_4"/>
    <property type="match status" value="1"/>
</dbReference>
<dbReference type="PROSITE" id="PS00862">
    <property type="entry name" value="OX2_COVAL_FAD"/>
    <property type="match status" value="1"/>
</dbReference>
<keyword evidence="3" id="KW-0285">Flavoprotein</keyword>
<evidence type="ECO:0000313" key="8">
    <source>
        <dbReference type="Proteomes" id="UP000193529"/>
    </source>
</evidence>
<comment type="caution">
    <text evidence="7">The sequence shown here is derived from an EMBL/GenBank/DDBJ whole genome shotgun (WGS) entry which is preliminary data.</text>
</comment>
<gene>
    <name evidence="7" type="ORF">AWC19_18170</name>
</gene>
<organism evidence="7 8">
    <name type="scientific">Mycobacterium palustre</name>
    <dbReference type="NCBI Taxonomy" id="153971"/>
    <lineage>
        <taxon>Bacteria</taxon>
        <taxon>Bacillati</taxon>
        <taxon>Actinomycetota</taxon>
        <taxon>Actinomycetes</taxon>
        <taxon>Mycobacteriales</taxon>
        <taxon>Mycobacteriaceae</taxon>
        <taxon>Mycobacterium</taxon>
        <taxon>Mycobacterium simiae complex</taxon>
    </lineage>
</organism>
<dbReference type="AlphaFoldDB" id="A0A1X1Z5Y6"/>
<evidence type="ECO:0000256" key="2">
    <source>
        <dbReference type="ARBA" id="ARBA00005466"/>
    </source>
</evidence>
<name>A0A1X1Z5Y6_9MYCO</name>
<evidence type="ECO:0000256" key="5">
    <source>
        <dbReference type="ARBA" id="ARBA00023002"/>
    </source>
</evidence>
<keyword evidence="5" id="KW-0560">Oxidoreductase</keyword>
<keyword evidence="4" id="KW-0274">FAD</keyword>
<dbReference type="Pfam" id="PF08031">
    <property type="entry name" value="BBE"/>
    <property type="match status" value="1"/>
</dbReference>
<dbReference type="InterPro" id="IPR016167">
    <property type="entry name" value="FAD-bd_PCMH_sub1"/>
</dbReference>
<sequence>MSLTTATEDMRGRFGAKAILPGDPGYDDARALHNAMIDKRPAVIVRCASAADVAGALEFARGRNLAVAVRGGGHNGPGFGSVDGGLVVDLAPMNRVDVDPDRRTARVQGGATWAEVDRATHAHGLATPAGIISSTGVGGLTLGGGHGYLTRKHGLTIDNLLGAEVVLADGRVVTASEAEHPDLFWALRGGGGNFGVVVSFTFRLHPVHTVICGPTAWPASATADILRWYRDFLPAQDDDLYGFFASMTVPPAAPFPEAFHLQKACAVMWCYIGDPDRAHEAFAPVRQMQPAFDGLVAAPYPALQSTFDDLYPKGLQWYWRGDFIRTVPDAAVDAHAHFTAELPTMHSTMHLYPIDGAVHRVGRTDTPWAYRDVTFSQVIAGVDPDPASAESVKRWAVDYWDAIHPYSAGGAYVNFMMDEGQERVRATYGPNYQRLSEIKAQYDPGNVFRINQNILPAG</sequence>
<feature type="domain" description="FAD-binding PCMH-type" evidence="6">
    <location>
        <begin position="36"/>
        <end position="207"/>
    </location>
</feature>
<dbReference type="SUPFAM" id="SSF56176">
    <property type="entry name" value="FAD-binding/transporter-associated domain-like"/>
    <property type="match status" value="1"/>
</dbReference>
<dbReference type="InterPro" id="IPR012951">
    <property type="entry name" value="BBE"/>
</dbReference>
<dbReference type="STRING" id="153971.AWC19_18170"/>
<dbReference type="InterPro" id="IPR006094">
    <property type="entry name" value="Oxid_FAD_bind_N"/>
</dbReference>
<evidence type="ECO:0000256" key="1">
    <source>
        <dbReference type="ARBA" id="ARBA00001974"/>
    </source>
</evidence>
<dbReference type="PROSITE" id="PS51387">
    <property type="entry name" value="FAD_PCMH"/>
    <property type="match status" value="1"/>
</dbReference>
<dbReference type="InterPro" id="IPR016166">
    <property type="entry name" value="FAD-bd_PCMH"/>
</dbReference>
<dbReference type="Gene3D" id="3.30.43.10">
    <property type="entry name" value="Uridine Diphospho-n-acetylenolpyruvylglucosamine Reductase, domain 2"/>
    <property type="match status" value="1"/>
</dbReference>
<dbReference type="PANTHER" id="PTHR42973:SF39">
    <property type="entry name" value="FAD-BINDING PCMH-TYPE DOMAIN-CONTAINING PROTEIN"/>
    <property type="match status" value="1"/>
</dbReference>
<reference evidence="7 8" key="1">
    <citation type="submission" date="2016-01" db="EMBL/GenBank/DDBJ databases">
        <title>The new phylogeny of the genus Mycobacterium.</title>
        <authorList>
            <person name="Tarcisio F."/>
            <person name="Conor M."/>
            <person name="Antonella G."/>
            <person name="Elisabetta G."/>
            <person name="Giulia F.S."/>
            <person name="Sara T."/>
            <person name="Anna F."/>
            <person name="Clotilde B."/>
            <person name="Roberto B."/>
            <person name="Veronica D.S."/>
            <person name="Fabio R."/>
            <person name="Monica P."/>
            <person name="Olivier J."/>
            <person name="Enrico T."/>
            <person name="Nicola S."/>
        </authorList>
    </citation>
    <scope>NUCLEOTIDE SEQUENCE [LARGE SCALE GENOMIC DNA]</scope>
    <source>
        <strain evidence="7 8">DSM 44572</strain>
    </source>
</reference>
<dbReference type="InterPro" id="IPR006093">
    <property type="entry name" value="Oxy_OxRdtase_FAD_BS"/>
</dbReference>
<dbReference type="Proteomes" id="UP000193529">
    <property type="component" value="Unassembled WGS sequence"/>
</dbReference>
<dbReference type="InterPro" id="IPR036318">
    <property type="entry name" value="FAD-bd_PCMH-like_sf"/>
</dbReference>
<dbReference type="EMBL" id="LQPJ01000136">
    <property type="protein sequence ID" value="ORW18714.1"/>
    <property type="molecule type" value="Genomic_DNA"/>
</dbReference>
<comment type="similarity">
    <text evidence="2">Belongs to the oxygen-dependent FAD-linked oxidoreductase family.</text>
</comment>
<dbReference type="GO" id="GO:0071949">
    <property type="term" value="F:FAD binding"/>
    <property type="evidence" value="ECO:0007669"/>
    <property type="project" value="InterPro"/>
</dbReference>
<dbReference type="InterPro" id="IPR016169">
    <property type="entry name" value="FAD-bd_PCMH_sub2"/>
</dbReference>